<feature type="transmembrane region" description="Helical" evidence="2">
    <location>
        <begin position="467"/>
        <end position="485"/>
    </location>
</feature>
<feature type="transmembrane region" description="Helical" evidence="2">
    <location>
        <begin position="319"/>
        <end position="342"/>
    </location>
</feature>
<evidence type="ECO:0000256" key="2">
    <source>
        <dbReference type="SAM" id="Phobius"/>
    </source>
</evidence>
<keyword evidence="2" id="KW-0472">Membrane</keyword>
<dbReference type="Proteomes" id="UP001165060">
    <property type="component" value="Unassembled WGS sequence"/>
</dbReference>
<comment type="caution">
    <text evidence="3">The sequence shown here is derived from an EMBL/GenBank/DDBJ whole genome shotgun (WGS) entry which is preliminary data.</text>
</comment>
<accession>A0ABQ6MAM8</accession>
<reference evidence="3 4" key="1">
    <citation type="journal article" date="2023" name="Commun. Biol.">
        <title>Genome analysis of Parmales, the sister group of diatoms, reveals the evolutionary specialization of diatoms from phago-mixotrophs to photoautotrophs.</title>
        <authorList>
            <person name="Ban H."/>
            <person name="Sato S."/>
            <person name="Yoshikawa S."/>
            <person name="Yamada K."/>
            <person name="Nakamura Y."/>
            <person name="Ichinomiya M."/>
            <person name="Sato N."/>
            <person name="Blanc-Mathieu R."/>
            <person name="Endo H."/>
            <person name="Kuwata A."/>
            <person name="Ogata H."/>
        </authorList>
    </citation>
    <scope>NUCLEOTIDE SEQUENCE [LARGE SCALE GENOMIC DNA]</scope>
</reference>
<name>A0ABQ6MAM8_9STRA</name>
<feature type="transmembrane region" description="Helical" evidence="2">
    <location>
        <begin position="257"/>
        <end position="278"/>
    </location>
</feature>
<evidence type="ECO:0000313" key="3">
    <source>
        <dbReference type="EMBL" id="GMI22742.1"/>
    </source>
</evidence>
<feature type="compositionally biased region" description="Pro residues" evidence="1">
    <location>
        <begin position="7"/>
        <end position="19"/>
    </location>
</feature>
<organism evidence="3 4">
    <name type="scientific">Tetraparma gracilis</name>
    <dbReference type="NCBI Taxonomy" id="2962635"/>
    <lineage>
        <taxon>Eukaryota</taxon>
        <taxon>Sar</taxon>
        <taxon>Stramenopiles</taxon>
        <taxon>Ochrophyta</taxon>
        <taxon>Bolidophyceae</taxon>
        <taxon>Parmales</taxon>
        <taxon>Triparmaceae</taxon>
        <taxon>Tetraparma</taxon>
    </lineage>
</organism>
<keyword evidence="2" id="KW-0812">Transmembrane</keyword>
<proteinExistence type="predicted"/>
<feature type="transmembrane region" description="Helical" evidence="2">
    <location>
        <begin position="197"/>
        <end position="219"/>
    </location>
</feature>
<gene>
    <name evidence="3" type="ORF">TeGR_g2049</name>
</gene>
<protein>
    <submittedName>
        <fullName evidence="3">Uncharacterized protein</fullName>
    </submittedName>
</protein>
<dbReference type="EMBL" id="BRYB01002617">
    <property type="protein sequence ID" value="GMI22742.1"/>
    <property type="molecule type" value="Genomic_DNA"/>
</dbReference>
<feature type="transmembrane region" description="Helical" evidence="2">
    <location>
        <begin position="562"/>
        <end position="581"/>
    </location>
</feature>
<sequence length="582" mass="63843">MSVAPQPSSPPASSPPAPKARPDQDQLLNLVLSDTQLLISNSALLFKEETDVDALEARLAEIGPATEAQMAVAKAVLKLRREQILEEEKKKDRMVARKKTKRAAELGNDVLEGVVDAYDRSTEQQQKRELGVDPQNWMDWDATLMKSLSVTTSCMLKMLATTASFALIAWGCVALVWTVVDIYGKEEDEGEGNKNMALAMVGLTGCGIVLLFAALQVLINMTQARSYLLLIVPLAVLMGSLFLFFEFNEGAHVNGRVLGGCFAVQGSLTLGTLGFSGYTEGDNLEQSRAVLSLAAKRAKHTLATGKERQKQTFAKRVKAGLIGTLPTFFTIGVLLLLVVGVFELFQLNESIGWKLLVTGLALAIKIVGNKSLLGLLGNLNAWIVDENLYAYEYATSTLVRVLQLSLPDEDTAQKIGLLSAVIEVMVRVFFYCMFLKAGLKNTRMNAEEKLAYAMRGKLRVQDASNDMVVEYMSSISAGLFIVYLAPTGSFSFATTTAVSTNTVVTLCAYQIIPELFLDFYVTFIEVYGGLKEMHTAYWSLETGADSNSKIWANRHGDFFKSFFIKALHTLTIIFFVLAVCLK</sequence>
<keyword evidence="4" id="KW-1185">Reference proteome</keyword>
<keyword evidence="2" id="KW-1133">Transmembrane helix</keyword>
<evidence type="ECO:0000256" key="1">
    <source>
        <dbReference type="SAM" id="MobiDB-lite"/>
    </source>
</evidence>
<evidence type="ECO:0000313" key="4">
    <source>
        <dbReference type="Proteomes" id="UP001165060"/>
    </source>
</evidence>
<feature type="region of interest" description="Disordered" evidence="1">
    <location>
        <begin position="1"/>
        <end position="24"/>
    </location>
</feature>
<feature type="transmembrane region" description="Helical" evidence="2">
    <location>
        <begin position="226"/>
        <end position="245"/>
    </location>
</feature>
<feature type="transmembrane region" description="Helical" evidence="2">
    <location>
        <begin position="415"/>
        <end position="434"/>
    </location>
</feature>
<feature type="transmembrane region" description="Helical" evidence="2">
    <location>
        <begin position="154"/>
        <end position="177"/>
    </location>
</feature>